<evidence type="ECO:0000256" key="5">
    <source>
        <dbReference type="ARBA" id="ARBA00023004"/>
    </source>
</evidence>
<dbReference type="Gene3D" id="3.20.20.70">
    <property type="entry name" value="Aldolase class I"/>
    <property type="match status" value="1"/>
</dbReference>
<dbReference type="InterPro" id="IPR047207">
    <property type="entry name" value="SPASM_anSME"/>
</dbReference>
<evidence type="ECO:0000256" key="3">
    <source>
        <dbReference type="ARBA" id="ARBA00022691"/>
    </source>
</evidence>
<dbReference type="InterPro" id="IPR023867">
    <property type="entry name" value="Sulphatase_maturase_rSAM"/>
</dbReference>
<dbReference type="GO" id="GO:0051539">
    <property type="term" value="F:4 iron, 4 sulfur cluster binding"/>
    <property type="evidence" value="ECO:0007669"/>
    <property type="project" value="UniProtKB-KW"/>
</dbReference>
<dbReference type="SFLD" id="SFLDS00029">
    <property type="entry name" value="Radical_SAM"/>
    <property type="match status" value="1"/>
</dbReference>
<reference evidence="9 10" key="1">
    <citation type="submission" date="2018-08" db="EMBL/GenBank/DDBJ databases">
        <title>A genome reference for cultivated species of the human gut microbiota.</title>
        <authorList>
            <person name="Zou Y."/>
            <person name="Xue W."/>
            <person name="Luo G."/>
        </authorList>
    </citation>
    <scope>NUCLEOTIDE SEQUENCE [LARGE SCALE GENOMIC DNA]</scope>
    <source>
        <strain evidence="9 10">TF10-3AC</strain>
    </source>
</reference>
<dbReference type="SFLD" id="SFLDG01072">
    <property type="entry name" value="dehydrogenase_like"/>
    <property type="match status" value="1"/>
</dbReference>
<dbReference type="GO" id="GO:0046872">
    <property type="term" value="F:metal ion binding"/>
    <property type="evidence" value="ECO:0007669"/>
    <property type="project" value="UniProtKB-KW"/>
</dbReference>
<gene>
    <name evidence="9" type="ORF">DXD04_01375</name>
</gene>
<proteinExistence type="inferred from homology"/>
<comment type="cofactor">
    <cofactor evidence="1">
        <name>[4Fe-4S] cluster</name>
        <dbReference type="ChEBI" id="CHEBI:49883"/>
    </cofactor>
</comment>
<dbReference type="Pfam" id="PF13186">
    <property type="entry name" value="SPASM"/>
    <property type="match status" value="1"/>
</dbReference>
<evidence type="ECO:0000256" key="6">
    <source>
        <dbReference type="ARBA" id="ARBA00023014"/>
    </source>
</evidence>
<sequence>MSQTIAPFARPLYVMTKPVGAVCNLACDYCYYLEKANLYKDISKHVMSDELLEKFIREYIGSQTMPQVLFTWHGGETLMRPLSFYKRVMELQQKYAGGRTIDNCIQTNGTLLTDEWCEFFKKNTWLVGVSIDGPQEFHDEYRKNRQGRPSFTKVMQGIHLLKKHGVEWNALAVVNDFNADYPLDFYHFFKEIDCHYIQFTPIVERISPHADGRHLASPLQKDEKLADFSVSPEQWGNFLCTLFDEWVRQDVGNFFIQLFDSTLANWVGAQPGVCTMAKTCGHAGVMEFNGDVYSCDHFVFPEYKLGNIHEKTLVEMMYSERQMKFGQMKQDSLPRQCKECEFLFACNGECPKNRFARTADGEPGLNYLCKGYHQFFQHVAPYMDYMKKELLAERAPANIMEAIKKGEL</sequence>
<dbReference type="CDD" id="cd21120">
    <property type="entry name" value="SPASM_anSME"/>
    <property type="match status" value="1"/>
</dbReference>
<dbReference type="SFLD" id="SFLDG01067">
    <property type="entry name" value="SPASM/twitch_domain_containing"/>
    <property type="match status" value="1"/>
</dbReference>
<organism evidence="9 10">
    <name type="scientific">Phocaeicola plebeius</name>
    <dbReference type="NCBI Taxonomy" id="310297"/>
    <lineage>
        <taxon>Bacteria</taxon>
        <taxon>Pseudomonadati</taxon>
        <taxon>Bacteroidota</taxon>
        <taxon>Bacteroidia</taxon>
        <taxon>Bacteroidales</taxon>
        <taxon>Bacteroidaceae</taxon>
        <taxon>Phocaeicola</taxon>
    </lineage>
</organism>
<dbReference type="CDD" id="cd01335">
    <property type="entry name" value="Radical_SAM"/>
    <property type="match status" value="1"/>
</dbReference>
<keyword evidence="6" id="KW-0411">Iron-sulfur</keyword>
<comment type="caution">
    <text evidence="9">The sequence shown here is derived from an EMBL/GenBank/DDBJ whole genome shotgun (WGS) entry which is preliminary data.</text>
</comment>
<dbReference type="Pfam" id="PF04055">
    <property type="entry name" value="Radical_SAM"/>
    <property type="match status" value="1"/>
</dbReference>
<dbReference type="SFLD" id="SFLDG01386">
    <property type="entry name" value="main_SPASM_domain-containing"/>
    <property type="match status" value="1"/>
</dbReference>
<dbReference type="InterPro" id="IPR007197">
    <property type="entry name" value="rSAM"/>
</dbReference>
<dbReference type="InterPro" id="IPR034491">
    <property type="entry name" value="Anaerob_Ser_sulfatase-maturase"/>
</dbReference>
<keyword evidence="4" id="KW-0479">Metal-binding</keyword>
<dbReference type="InterPro" id="IPR058240">
    <property type="entry name" value="rSAM_sf"/>
</dbReference>
<dbReference type="Proteomes" id="UP000260862">
    <property type="component" value="Unassembled WGS sequence"/>
</dbReference>
<dbReference type="RefSeq" id="WP_117670214.1">
    <property type="nucleotide sequence ID" value="NZ_CABOGR010000001.1"/>
</dbReference>
<evidence type="ECO:0000259" key="8">
    <source>
        <dbReference type="PROSITE" id="PS51918"/>
    </source>
</evidence>
<accession>A0A3E4N892</accession>
<dbReference type="PANTHER" id="PTHR43273">
    <property type="entry name" value="ANAEROBIC SULFATASE-MATURATING ENZYME HOMOLOG ASLB-RELATED"/>
    <property type="match status" value="1"/>
</dbReference>
<dbReference type="NCBIfam" id="TIGR04085">
    <property type="entry name" value="rSAM_more_4Fe4S"/>
    <property type="match status" value="1"/>
</dbReference>
<dbReference type="PROSITE" id="PS51918">
    <property type="entry name" value="RADICAL_SAM"/>
    <property type="match status" value="1"/>
</dbReference>
<comment type="similarity">
    <text evidence="7">Belongs to the radical SAM superfamily. Anaerobic sulfatase-maturating enzyme family.</text>
</comment>
<keyword evidence="10" id="KW-1185">Reference proteome</keyword>
<dbReference type="SFLD" id="SFLDF00285">
    <property type="entry name" value="anaerobic_Ser-type_sulfatase-m"/>
    <property type="match status" value="1"/>
</dbReference>
<dbReference type="SFLD" id="SFLDG01384">
    <property type="entry name" value="thioether_bond_formation_requi"/>
    <property type="match status" value="1"/>
</dbReference>
<feature type="domain" description="Radical SAM core" evidence="8">
    <location>
        <begin position="4"/>
        <end position="248"/>
    </location>
</feature>
<dbReference type="NCBIfam" id="NF010308">
    <property type="entry name" value="PRK13745.1"/>
    <property type="match status" value="1"/>
</dbReference>
<evidence type="ECO:0000256" key="4">
    <source>
        <dbReference type="ARBA" id="ARBA00022723"/>
    </source>
</evidence>
<name>A0A3E4N892_9BACT</name>
<dbReference type="SUPFAM" id="SSF102114">
    <property type="entry name" value="Radical SAM enzymes"/>
    <property type="match status" value="1"/>
</dbReference>
<dbReference type="GO" id="GO:0016491">
    <property type="term" value="F:oxidoreductase activity"/>
    <property type="evidence" value="ECO:0007669"/>
    <property type="project" value="InterPro"/>
</dbReference>
<keyword evidence="3" id="KW-0949">S-adenosyl-L-methionine</keyword>
<dbReference type="EMBL" id="QSQT01000001">
    <property type="protein sequence ID" value="RGK58600.1"/>
    <property type="molecule type" value="Genomic_DNA"/>
</dbReference>
<dbReference type="NCBIfam" id="TIGR03942">
    <property type="entry name" value="sulfatase_rSAM"/>
    <property type="match status" value="1"/>
</dbReference>
<dbReference type="InterPro" id="IPR013785">
    <property type="entry name" value="Aldolase_TIM"/>
</dbReference>
<keyword evidence="5" id="KW-0408">Iron</keyword>
<keyword evidence="2" id="KW-0004">4Fe-4S</keyword>
<dbReference type="PANTHER" id="PTHR43273:SF3">
    <property type="entry name" value="ANAEROBIC SULFATASE-MATURATING ENZYME HOMOLOG ASLB-RELATED"/>
    <property type="match status" value="1"/>
</dbReference>
<evidence type="ECO:0000256" key="2">
    <source>
        <dbReference type="ARBA" id="ARBA00022485"/>
    </source>
</evidence>
<evidence type="ECO:0000313" key="10">
    <source>
        <dbReference type="Proteomes" id="UP000260862"/>
    </source>
</evidence>
<dbReference type="AlphaFoldDB" id="A0A3E4N892"/>
<protein>
    <submittedName>
        <fullName evidence="9">Anaerobic sulfatase-maturation protein</fullName>
    </submittedName>
</protein>
<evidence type="ECO:0000256" key="7">
    <source>
        <dbReference type="ARBA" id="ARBA00023601"/>
    </source>
</evidence>
<evidence type="ECO:0000256" key="1">
    <source>
        <dbReference type="ARBA" id="ARBA00001966"/>
    </source>
</evidence>
<evidence type="ECO:0000313" key="9">
    <source>
        <dbReference type="EMBL" id="RGK58600.1"/>
    </source>
</evidence>
<dbReference type="InterPro" id="IPR023885">
    <property type="entry name" value="4Fe4S-binding_SPASM_dom"/>
</dbReference>